<feature type="transmembrane region" description="Helical" evidence="7">
    <location>
        <begin position="241"/>
        <end position="268"/>
    </location>
</feature>
<dbReference type="Pfam" id="PF01566">
    <property type="entry name" value="Nramp"/>
    <property type="match status" value="1"/>
</dbReference>
<evidence type="ECO:0000256" key="7">
    <source>
        <dbReference type="SAM" id="Phobius"/>
    </source>
</evidence>
<feature type="transmembrane region" description="Helical" evidence="7">
    <location>
        <begin position="38"/>
        <end position="63"/>
    </location>
</feature>
<keyword evidence="2" id="KW-0813">Transport</keyword>
<dbReference type="GO" id="GO:0015086">
    <property type="term" value="F:cadmium ion transmembrane transporter activity"/>
    <property type="evidence" value="ECO:0007669"/>
    <property type="project" value="TreeGrafter"/>
</dbReference>
<feature type="transmembrane region" description="Helical" evidence="7">
    <location>
        <begin position="75"/>
        <end position="96"/>
    </location>
</feature>
<accession>A0A5C5VEW6</accession>
<feature type="transmembrane region" description="Helical" evidence="7">
    <location>
        <begin position="207"/>
        <end position="229"/>
    </location>
</feature>
<feature type="transmembrane region" description="Helical" evidence="7">
    <location>
        <begin position="150"/>
        <end position="169"/>
    </location>
</feature>
<dbReference type="GO" id="GO:0005384">
    <property type="term" value="F:manganese ion transmembrane transporter activity"/>
    <property type="evidence" value="ECO:0007669"/>
    <property type="project" value="TreeGrafter"/>
</dbReference>
<protein>
    <submittedName>
        <fullName evidence="8">Divalent metal cation transporter MntH</fullName>
    </submittedName>
</protein>
<evidence type="ECO:0000256" key="1">
    <source>
        <dbReference type="ARBA" id="ARBA00004141"/>
    </source>
</evidence>
<organism evidence="8 9">
    <name type="scientific">Posidoniimonas corsicana</name>
    <dbReference type="NCBI Taxonomy" id="1938618"/>
    <lineage>
        <taxon>Bacteria</taxon>
        <taxon>Pseudomonadati</taxon>
        <taxon>Planctomycetota</taxon>
        <taxon>Planctomycetia</taxon>
        <taxon>Pirellulales</taxon>
        <taxon>Lacipirellulaceae</taxon>
        <taxon>Posidoniimonas</taxon>
    </lineage>
</organism>
<dbReference type="AlphaFoldDB" id="A0A5C5VEW6"/>
<dbReference type="PANTHER" id="PTHR11706">
    <property type="entry name" value="SOLUTE CARRIER PROTEIN FAMILY 11 MEMBER"/>
    <property type="match status" value="1"/>
</dbReference>
<dbReference type="Proteomes" id="UP000316714">
    <property type="component" value="Unassembled WGS sequence"/>
</dbReference>
<dbReference type="RefSeq" id="WP_197531202.1">
    <property type="nucleotide sequence ID" value="NZ_SIHJ01000001.1"/>
</dbReference>
<evidence type="ECO:0000313" key="9">
    <source>
        <dbReference type="Proteomes" id="UP000316714"/>
    </source>
</evidence>
<evidence type="ECO:0000256" key="3">
    <source>
        <dbReference type="ARBA" id="ARBA00022692"/>
    </source>
</evidence>
<dbReference type="InterPro" id="IPR001046">
    <property type="entry name" value="NRAMP_fam"/>
</dbReference>
<keyword evidence="6 7" id="KW-0472">Membrane</keyword>
<feature type="transmembrane region" description="Helical" evidence="7">
    <location>
        <begin position="339"/>
        <end position="357"/>
    </location>
</feature>
<gene>
    <name evidence="8" type="primary">mntH_1</name>
    <name evidence="8" type="ORF">KOR34_13730</name>
</gene>
<comment type="subcellular location">
    <subcellularLocation>
        <location evidence="1">Membrane</location>
        <topology evidence="1">Multi-pass membrane protein</topology>
    </subcellularLocation>
</comment>
<feature type="transmembrane region" description="Helical" evidence="7">
    <location>
        <begin position="363"/>
        <end position="387"/>
    </location>
</feature>
<evidence type="ECO:0000256" key="4">
    <source>
        <dbReference type="ARBA" id="ARBA00022847"/>
    </source>
</evidence>
<dbReference type="PANTHER" id="PTHR11706:SF33">
    <property type="entry name" value="NATURAL RESISTANCE-ASSOCIATED MACROPHAGE PROTEIN 2"/>
    <property type="match status" value="1"/>
</dbReference>
<reference evidence="8 9" key="1">
    <citation type="submission" date="2019-02" db="EMBL/GenBank/DDBJ databases">
        <title>Deep-cultivation of Planctomycetes and their phenomic and genomic characterization uncovers novel biology.</title>
        <authorList>
            <person name="Wiegand S."/>
            <person name="Jogler M."/>
            <person name="Boedeker C."/>
            <person name="Pinto D."/>
            <person name="Vollmers J."/>
            <person name="Rivas-Marin E."/>
            <person name="Kohn T."/>
            <person name="Peeters S.H."/>
            <person name="Heuer A."/>
            <person name="Rast P."/>
            <person name="Oberbeckmann S."/>
            <person name="Bunk B."/>
            <person name="Jeske O."/>
            <person name="Meyerdierks A."/>
            <person name="Storesund J.E."/>
            <person name="Kallscheuer N."/>
            <person name="Luecker S."/>
            <person name="Lage O.M."/>
            <person name="Pohl T."/>
            <person name="Merkel B.J."/>
            <person name="Hornburger P."/>
            <person name="Mueller R.-W."/>
            <person name="Bruemmer F."/>
            <person name="Labrenz M."/>
            <person name="Spormann A.M."/>
            <person name="Op Den Camp H."/>
            <person name="Overmann J."/>
            <person name="Amann R."/>
            <person name="Jetten M.S.M."/>
            <person name="Mascher T."/>
            <person name="Medema M.H."/>
            <person name="Devos D.P."/>
            <person name="Kaster A.-K."/>
            <person name="Ovreas L."/>
            <person name="Rohde M."/>
            <person name="Galperin M.Y."/>
            <person name="Jogler C."/>
        </authorList>
    </citation>
    <scope>NUCLEOTIDE SEQUENCE [LARGE SCALE GENOMIC DNA]</scope>
    <source>
        <strain evidence="8 9">KOR34</strain>
    </source>
</reference>
<dbReference type="GO" id="GO:0005886">
    <property type="term" value="C:plasma membrane"/>
    <property type="evidence" value="ECO:0007669"/>
    <property type="project" value="TreeGrafter"/>
</dbReference>
<dbReference type="GO" id="GO:0015293">
    <property type="term" value="F:symporter activity"/>
    <property type="evidence" value="ECO:0007669"/>
    <property type="project" value="UniProtKB-KW"/>
</dbReference>
<comment type="caution">
    <text evidence="8">The sequence shown here is derived from an EMBL/GenBank/DDBJ whole genome shotgun (WGS) entry which is preliminary data.</text>
</comment>
<feature type="transmembrane region" description="Helical" evidence="7">
    <location>
        <begin position="297"/>
        <end position="318"/>
    </location>
</feature>
<feature type="transmembrane region" description="Helical" evidence="7">
    <location>
        <begin position="116"/>
        <end position="138"/>
    </location>
</feature>
<dbReference type="EMBL" id="SIHJ01000001">
    <property type="protein sequence ID" value="TWT36467.1"/>
    <property type="molecule type" value="Genomic_DNA"/>
</dbReference>
<keyword evidence="4" id="KW-0769">Symport</keyword>
<evidence type="ECO:0000313" key="8">
    <source>
        <dbReference type="EMBL" id="TWT36467.1"/>
    </source>
</evidence>
<feature type="transmembrane region" description="Helical" evidence="7">
    <location>
        <begin position="399"/>
        <end position="419"/>
    </location>
</feature>
<proteinExistence type="predicted"/>
<keyword evidence="9" id="KW-1185">Reference proteome</keyword>
<name>A0A5C5VEW6_9BACT</name>
<dbReference type="GO" id="GO:0034755">
    <property type="term" value="P:iron ion transmembrane transport"/>
    <property type="evidence" value="ECO:0007669"/>
    <property type="project" value="TreeGrafter"/>
</dbReference>
<evidence type="ECO:0000256" key="2">
    <source>
        <dbReference type="ARBA" id="ARBA00022448"/>
    </source>
</evidence>
<evidence type="ECO:0000256" key="5">
    <source>
        <dbReference type="ARBA" id="ARBA00022989"/>
    </source>
</evidence>
<sequence length="426" mass="43619">MIKHIRRLGPAIILASIVLGPGSILASSKVGCQYGYEFLWVTLTATLLMIGLTAVGALIGITVAGTPCGEVAGRFGRAAAVAVGVTLFLIVALFQASNNIAVLASLESFLGMTGGARSPVVDVVVLGGLNALIVAVLFGFRETYRPLEKLMSVMVIAMFAGFTVNLLLAKPSLSGMIAGLTPGFPAGQETPRFLPFLRDGVLTDDLWAVQALVATTLSVAAAFFQPYLVREKNWSTGQARIALTDTAVGIAILGVISGIVMATSAAALHGKVDPDALRSAGDVAEQLRPLFGDQATLVLSLGILAAAFSSFLGNALVGGVVLSDSLGLGSSLGGRWPRLLTVAALGLGFLGAAASTLTSLSVVQLVVVAQALTVLGVPLLSVVMLWLAGRIASPAKPLLIGLTALATLVVCALAVRTAWRIVLTLA</sequence>
<evidence type="ECO:0000256" key="6">
    <source>
        <dbReference type="ARBA" id="ARBA00023136"/>
    </source>
</evidence>
<keyword evidence="5 7" id="KW-1133">Transmembrane helix</keyword>
<keyword evidence="3 7" id="KW-0812">Transmembrane</keyword>